<protein>
    <submittedName>
        <fullName evidence="2">Unplaced genomic scaffold SPHSTscaffold_181, whole genome shotgun sequence</fullName>
    </submittedName>
</protein>
<feature type="compositionally biased region" description="Polar residues" evidence="1">
    <location>
        <begin position="684"/>
        <end position="697"/>
    </location>
</feature>
<organism evidence="2 3">
    <name type="scientific">Sphaerobolus stellatus (strain SS14)</name>
    <dbReference type="NCBI Taxonomy" id="990650"/>
    <lineage>
        <taxon>Eukaryota</taxon>
        <taxon>Fungi</taxon>
        <taxon>Dikarya</taxon>
        <taxon>Basidiomycota</taxon>
        <taxon>Agaricomycotina</taxon>
        <taxon>Agaricomycetes</taxon>
        <taxon>Phallomycetidae</taxon>
        <taxon>Geastrales</taxon>
        <taxon>Sphaerobolaceae</taxon>
        <taxon>Sphaerobolus</taxon>
    </lineage>
</organism>
<reference evidence="2 3" key="1">
    <citation type="submission" date="2014-06" db="EMBL/GenBank/DDBJ databases">
        <title>Evolutionary Origins and Diversification of the Mycorrhizal Mutualists.</title>
        <authorList>
            <consortium name="DOE Joint Genome Institute"/>
            <consortium name="Mycorrhizal Genomics Consortium"/>
            <person name="Kohler A."/>
            <person name="Kuo A."/>
            <person name="Nagy L.G."/>
            <person name="Floudas D."/>
            <person name="Copeland A."/>
            <person name="Barry K.W."/>
            <person name="Cichocki N."/>
            <person name="Veneault-Fourrey C."/>
            <person name="LaButti K."/>
            <person name="Lindquist E.A."/>
            <person name="Lipzen A."/>
            <person name="Lundell T."/>
            <person name="Morin E."/>
            <person name="Murat C."/>
            <person name="Riley R."/>
            <person name="Ohm R."/>
            <person name="Sun H."/>
            <person name="Tunlid A."/>
            <person name="Henrissat B."/>
            <person name="Grigoriev I.V."/>
            <person name="Hibbett D.S."/>
            <person name="Martin F."/>
        </authorList>
    </citation>
    <scope>NUCLEOTIDE SEQUENCE [LARGE SCALE GENOMIC DNA]</scope>
    <source>
        <strain evidence="2 3">SS14</strain>
    </source>
</reference>
<feature type="compositionally biased region" description="Low complexity" evidence="1">
    <location>
        <begin position="119"/>
        <end position="131"/>
    </location>
</feature>
<feature type="non-terminal residue" evidence="2">
    <location>
        <position position="958"/>
    </location>
</feature>
<feature type="region of interest" description="Disordered" evidence="1">
    <location>
        <begin position="651"/>
        <end position="754"/>
    </location>
</feature>
<name>A0A0C9U8C1_SPHS4</name>
<dbReference type="EMBL" id="KN837256">
    <property type="protein sequence ID" value="KIJ30684.1"/>
    <property type="molecule type" value="Genomic_DNA"/>
</dbReference>
<feature type="compositionally biased region" description="Polar residues" evidence="1">
    <location>
        <begin position="148"/>
        <end position="162"/>
    </location>
</feature>
<keyword evidence="3" id="KW-1185">Reference proteome</keyword>
<evidence type="ECO:0000256" key="1">
    <source>
        <dbReference type="SAM" id="MobiDB-lite"/>
    </source>
</evidence>
<dbReference type="Proteomes" id="UP000054279">
    <property type="component" value="Unassembled WGS sequence"/>
</dbReference>
<feature type="region of interest" description="Disordered" evidence="1">
    <location>
        <begin position="113"/>
        <end position="201"/>
    </location>
</feature>
<dbReference type="AlphaFoldDB" id="A0A0C9U8C1"/>
<dbReference type="HOGENOM" id="CLU_005522_0_0_1"/>
<accession>A0A0C9U8C1</accession>
<sequence length="958" mass="107425">MTRVFPSSIIHAAEKGNAPTKHHYDVHQLQFQETATDARHSSLWMPITSRSHQSWNLAHLQKPAGLTASQFHTTLPHLHNLDGPFHIRDIPMTDNHVTSTPAPMDDIQGTVVLPPGLGPAEQPASAASPQPRMVGAHADDNKPAANEGSAQGLDTSMLSTPAHSDPSKEADENCAPSGAGKTTADPTEPGAPKGPEPEKIDGVIQWTWPPFVKTNRDSVWSVNPLGVNWLIKRLLDYDKVEGPQGVPLLEYEKRLKDKRLKFKKKLADDYMAHFKKYDLKKLLSPNPSQKQLKAADNRVLKKIDNLLRDRHKKPGDPLDMLDLLFRHVRKTTACDCWAKSDLTYKVKEAEHMIQNNWVPEMDRQTAFPIQMQSRRELWDEMPDEEKEKWEAESLKQKQVRPGRAELLAAMAELWALMGDVWVGRTGWYMEIRAVGVGEDGLPHYYSEKFTPVVSGRTLNYSMQPESEAYDISLRKMAANLSQVKLEEVINIPSWKPKVFVPRPKGGPLVKLTGTVKRDEKGDIVSPEDALREAIVNYMNMTFALCPFSREGGKGRPSKPNWNKMWVQGMDTYVDPQVLPPSLFVFDNPERLKYEDLKTLGVWLLKAEMGELTPEQCFRWKGQQMDAAISVKRSGMTAEKPEVAEAVQVAGDTLISGSDNDGKRPLERPSLPSKKKKRSAVIVASNKNEPSAEVSSIVQEEKLQPRKISGRKRTSTAMEKIGEDMVPPPPKRARGRPRMQKAEESDTEEDNPSKALVVNGHPSQTFDGDMAKWHHDFIRWTDWLDWEQGLVEGPMGSPVPLSARFIEAMEVRCPSVLGGQLDIAMPEDSPEIGGIIDDILIPSNPLPNPSILQMRGTKKSEQVFNSLHKRAGEALLAITTFPTDLKLSVLRVGGNLGLFPGLRAVEFLRRYVRNVDKDPTRLSQVDSLLQQYDATLAQEAWWRWAIMSFAQSKHTHSGL</sequence>
<proteinExistence type="predicted"/>
<evidence type="ECO:0000313" key="2">
    <source>
        <dbReference type="EMBL" id="KIJ30684.1"/>
    </source>
</evidence>
<evidence type="ECO:0000313" key="3">
    <source>
        <dbReference type="Proteomes" id="UP000054279"/>
    </source>
</evidence>
<gene>
    <name evidence="2" type="ORF">M422DRAFT_267730</name>
</gene>